<keyword evidence="8 11" id="KW-0460">Magnesium</keyword>
<dbReference type="Gene3D" id="3.30.200.20">
    <property type="entry name" value="Phosphorylase Kinase, domain 1"/>
    <property type="match status" value="1"/>
</dbReference>
<evidence type="ECO:0000256" key="2">
    <source>
        <dbReference type="ARBA" id="ARBA00022527"/>
    </source>
</evidence>
<evidence type="ECO:0000256" key="6">
    <source>
        <dbReference type="ARBA" id="ARBA00022777"/>
    </source>
</evidence>
<keyword evidence="5 11" id="KW-0547">Nucleotide-binding</keyword>
<evidence type="ECO:0000256" key="10">
    <source>
        <dbReference type="ARBA" id="ARBA00048679"/>
    </source>
</evidence>
<keyword evidence="6 11" id="KW-0418">Kinase</keyword>
<dbReference type="Proteomes" id="UP000002320">
    <property type="component" value="Unassembled WGS sequence"/>
</dbReference>
<evidence type="ECO:0000313" key="15">
    <source>
        <dbReference type="Proteomes" id="UP000002320"/>
    </source>
</evidence>
<dbReference type="VEuPathDB" id="VectorBase:CQUJHB008815"/>
<evidence type="ECO:0000256" key="12">
    <source>
        <dbReference type="SAM" id="MobiDB-lite"/>
    </source>
</evidence>
<comment type="similarity">
    <text evidence="1 11">Belongs to the protein kinase superfamily. RIO-type Ser/Thr kinase family.</text>
</comment>
<feature type="domain" description="RIO kinase" evidence="13">
    <location>
        <begin position="258"/>
        <end position="506"/>
    </location>
</feature>
<evidence type="ECO:0000313" key="14">
    <source>
        <dbReference type="EnsemblMetazoa" id="CPIJ003106-PA"/>
    </source>
</evidence>
<dbReference type="FunFam" id="1.10.510.10:FF:000254">
    <property type="entry name" value="Serine/threonine-protein kinase RIO3"/>
    <property type="match status" value="1"/>
</dbReference>
<evidence type="ECO:0000256" key="8">
    <source>
        <dbReference type="ARBA" id="ARBA00022842"/>
    </source>
</evidence>
<dbReference type="SUPFAM" id="SSF56112">
    <property type="entry name" value="Protein kinase-like (PK-like)"/>
    <property type="match status" value="1"/>
</dbReference>
<dbReference type="InParanoid" id="A0A1S4J7U9"/>
<dbReference type="InterPro" id="IPR018935">
    <property type="entry name" value="RIO_kinase_CS"/>
</dbReference>
<feature type="compositionally biased region" description="Basic and acidic residues" evidence="12">
    <location>
        <begin position="24"/>
        <end position="36"/>
    </location>
</feature>
<evidence type="ECO:0000256" key="1">
    <source>
        <dbReference type="ARBA" id="ARBA00009196"/>
    </source>
</evidence>
<keyword evidence="2 11" id="KW-0723">Serine/threonine-protein kinase</keyword>
<keyword evidence="4 11" id="KW-0479">Metal-binding</keyword>
<dbReference type="AlphaFoldDB" id="A0A1S4J7U9"/>
<organism evidence="14 15">
    <name type="scientific">Culex quinquefasciatus</name>
    <name type="common">Southern house mosquito</name>
    <name type="synonym">Culex pungens</name>
    <dbReference type="NCBI Taxonomy" id="7176"/>
    <lineage>
        <taxon>Eukaryota</taxon>
        <taxon>Metazoa</taxon>
        <taxon>Ecdysozoa</taxon>
        <taxon>Arthropoda</taxon>
        <taxon>Hexapoda</taxon>
        <taxon>Insecta</taxon>
        <taxon>Pterygota</taxon>
        <taxon>Neoptera</taxon>
        <taxon>Endopterygota</taxon>
        <taxon>Diptera</taxon>
        <taxon>Nematocera</taxon>
        <taxon>Culicoidea</taxon>
        <taxon>Culicidae</taxon>
        <taxon>Culicinae</taxon>
        <taxon>Culicini</taxon>
        <taxon>Culex</taxon>
        <taxon>Culex</taxon>
    </lineage>
</organism>
<name>A0A1S4J7U9_CULQU</name>
<sequence>MTSPWAQIAAPTAVDLQEIMSEEFARGLQEQEHEQPSRPGKKVAPVQLPAPPPTEPVAGSSRAIDPGLLLDPFEEGPGPSSRRVEDVIPEDVLRAIEEADQKQLESDVAIAKLLQAQFDSEYDEQLKREENHRNKNSCVKISLKNYRMVPEELLYDEEDQVEVPVDPKADWDRFETNEKEEKTIPRVGYKVNEDGEMVTKHNQDISGRKNACKVMSFPPEFSTGDGAGFDMKLSNKVFNQLKSHSKKTTKKQHKAADRKENIATAEMGLDEPTRMILYKWINNQLLESIDGIISTGKEAVILHGETDPTNPNLEEGESYPKEVAIKVFSTTLNEFKQRDRYIKDDFRFAGRFSKQNARTVINMWAEKELHNLNRMKRIGIRCPEVVVLKKNILVMSFIGENLVPAPKLKEAVLNEAQLICAYEEMVEIMHKLYNEARLVHADLSEYNILWFDEQCWIIDVAQSVEPGHPGALEFLMRDCDNISTFFTKRGVSGVKSKEDLFFHVTGLDPLTHNATILERIHMKGQPAHVVSGIDDDTPEHFKPLEYPFDLAWQKVEKFKGSKKKHHQSGAHCKPEANVANEFETCVPKEEQVSG</sequence>
<dbReference type="GO" id="GO:0106310">
    <property type="term" value="F:protein serine kinase activity"/>
    <property type="evidence" value="ECO:0007669"/>
    <property type="project" value="RHEA"/>
</dbReference>
<evidence type="ECO:0000256" key="9">
    <source>
        <dbReference type="ARBA" id="ARBA00047899"/>
    </source>
</evidence>
<comment type="catalytic activity">
    <reaction evidence="10 11">
        <text>L-seryl-[protein] + ATP = O-phospho-L-seryl-[protein] + ADP + H(+)</text>
        <dbReference type="Rhea" id="RHEA:17989"/>
        <dbReference type="Rhea" id="RHEA-COMP:9863"/>
        <dbReference type="Rhea" id="RHEA-COMP:11604"/>
        <dbReference type="ChEBI" id="CHEBI:15378"/>
        <dbReference type="ChEBI" id="CHEBI:29999"/>
        <dbReference type="ChEBI" id="CHEBI:30616"/>
        <dbReference type="ChEBI" id="CHEBI:83421"/>
        <dbReference type="ChEBI" id="CHEBI:456216"/>
        <dbReference type="EC" id="2.7.11.1"/>
    </reaction>
</comment>
<evidence type="ECO:0000256" key="4">
    <source>
        <dbReference type="ARBA" id="ARBA00022723"/>
    </source>
</evidence>
<proteinExistence type="inferred from homology"/>
<keyword evidence="3 11" id="KW-0808">Transferase</keyword>
<comment type="cofactor">
    <cofactor evidence="11">
        <name>Mg(2+)</name>
        <dbReference type="ChEBI" id="CHEBI:18420"/>
    </cofactor>
</comment>
<dbReference type="InterPro" id="IPR000687">
    <property type="entry name" value="RIO_kinase"/>
</dbReference>
<dbReference type="Pfam" id="PF01163">
    <property type="entry name" value="RIO1"/>
    <property type="match status" value="1"/>
</dbReference>
<dbReference type="InterPro" id="IPR011009">
    <property type="entry name" value="Kinase-like_dom_sf"/>
</dbReference>
<evidence type="ECO:0000256" key="5">
    <source>
        <dbReference type="ARBA" id="ARBA00022741"/>
    </source>
</evidence>
<dbReference type="FunCoup" id="A0A1S4J7U9">
    <property type="interactions" value="1030"/>
</dbReference>
<reference evidence="14" key="1">
    <citation type="submission" date="2020-05" db="UniProtKB">
        <authorList>
            <consortium name="EnsemblMetazoa"/>
        </authorList>
    </citation>
    <scope>IDENTIFICATION</scope>
    <source>
        <strain evidence="14">JHB</strain>
    </source>
</reference>
<dbReference type="PROSITE" id="PS01245">
    <property type="entry name" value="RIO1"/>
    <property type="match status" value="1"/>
</dbReference>
<dbReference type="InterPro" id="IPR018934">
    <property type="entry name" value="RIO_dom"/>
</dbReference>
<comment type="catalytic activity">
    <reaction evidence="9 11">
        <text>L-threonyl-[protein] + ATP = O-phospho-L-threonyl-[protein] + ADP + H(+)</text>
        <dbReference type="Rhea" id="RHEA:46608"/>
        <dbReference type="Rhea" id="RHEA-COMP:11060"/>
        <dbReference type="Rhea" id="RHEA-COMP:11605"/>
        <dbReference type="ChEBI" id="CHEBI:15378"/>
        <dbReference type="ChEBI" id="CHEBI:30013"/>
        <dbReference type="ChEBI" id="CHEBI:30616"/>
        <dbReference type="ChEBI" id="CHEBI:61977"/>
        <dbReference type="ChEBI" id="CHEBI:456216"/>
        <dbReference type="EC" id="2.7.11.1"/>
    </reaction>
</comment>
<dbReference type="EnsemblMetazoa" id="CPIJ003106-RA">
    <property type="protein sequence ID" value="CPIJ003106-PA"/>
    <property type="gene ID" value="CPIJ003106"/>
</dbReference>
<dbReference type="OrthoDB" id="205248at2759"/>
<dbReference type="EC" id="2.7.11.1" evidence="11"/>
<keyword evidence="7" id="KW-0067">ATP-binding</keyword>
<keyword evidence="15" id="KW-1185">Reference proteome</keyword>
<dbReference type="Gene3D" id="1.10.510.10">
    <property type="entry name" value="Transferase(Phosphotransferase) domain 1"/>
    <property type="match status" value="1"/>
</dbReference>
<dbReference type="GO" id="GO:0005524">
    <property type="term" value="F:ATP binding"/>
    <property type="evidence" value="ECO:0007669"/>
    <property type="project" value="UniProtKB-UniRule"/>
</dbReference>
<protein>
    <recommendedName>
        <fullName evidence="11">Serine/threonine-protein kinase RIO3</fullName>
        <ecNumber evidence="11">2.7.11.1</ecNumber>
    </recommendedName>
</protein>
<dbReference type="InterPro" id="IPR051272">
    <property type="entry name" value="RIO-type_Ser/Thr_kinase"/>
</dbReference>
<evidence type="ECO:0000259" key="13">
    <source>
        <dbReference type="SMART" id="SM00090"/>
    </source>
</evidence>
<dbReference type="SMART" id="SM00090">
    <property type="entry name" value="RIO"/>
    <property type="match status" value="1"/>
</dbReference>
<dbReference type="VEuPathDB" id="VectorBase:CPIJ003106"/>
<evidence type="ECO:0000256" key="7">
    <source>
        <dbReference type="ARBA" id="ARBA00022840"/>
    </source>
</evidence>
<evidence type="ECO:0000256" key="3">
    <source>
        <dbReference type="ARBA" id="ARBA00022679"/>
    </source>
</evidence>
<dbReference type="PIRSF" id="PIRSF038146">
    <property type="entry name" value="Ser/Thr_PK_RIO3"/>
    <property type="match status" value="1"/>
</dbReference>
<dbReference type="InterPro" id="IPR017406">
    <property type="entry name" value="Ser/Thr_kinase_Rio3"/>
</dbReference>
<evidence type="ECO:0000256" key="11">
    <source>
        <dbReference type="PIRNR" id="PIRNR038146"/>
    </source>
</evidence>
<dbReference type="GO" id="GO:0004674">
    <property type="term" value="F:protein serine/threonine kinase activity"/>
    <property type="evidence" value="ECO:0007669"/>
    <property type="project" value="UniProtKB-UniRule"/>
</dbReference>
<dbReference type="CDD" id="cd05146">
    <property type="entry name" value="RIO3_euk"/>
    <property type="match status" value="1"/>
</dbReference>
<dbReference type="FunFam" id="3.30.200.20:FF:000839">
    <property type="entry name" value="Serine/threonine-protein kinase RIO3"/>
    <property type="match status" value="1"/>
</dbReference>
<accession>A0A1S4J7U9</accession>
<feature type="region of interest" description="Disordered" evidence="12">
    <location>
        <begin position="24"/>
        <end position="83"/>
    </location>
</feature>
<dbReference type="GO" id="GO:0046872">
    <property type="term" value="F:metal ion binding"/>
    <property type="evidence" value="ECO:0007669"/>
    <property type="project" value="UniProtKB-UniRule"/>
</dbReference>
<dbReference type="PANTHER" id="PTHR45723">
    <property type="entry name" value="SERINE/THREONINE-PROTEIN KINASE RIO1"/>
    <property type="match status" value="1"/>
</dbReference>